<dbReference type="PANTHER" id="PTHR42748:SF7">
    <property type="entry name" value="NMRA LIKE REDOX SENSOR 1-RELATED"/>
    <property type="match status" value="1"/>
</dbReference>
<name>A0A0F2TC01_STRR3</name>
<evidence type="ECO:0000256" key="2">
    <source>
        <dbReference type="ARBA" id="ARBA00022857"/>
    </source>
</evidence>
<dbReference type="PATRIC" id="fig|359131.3.peg.5978"/>
<proteinExistence type="inferred from homology"/>
<accession>A0A0F2TC01</accession>
<dbReference type="AlphaFoldDB" id="A0A0F2TC01"/>
<comment type="caution">
    <text evidence="4">The sequence shown here is derived from an EMBL/GenBank/DDBJ whole genome shotgun (WGS) entry which is preliminary data.</text>
</comment>
<keyword evidence="2" id="KW-0521">NADP</keyword>
<dbReference type="Proteomes" id="UP000033699">
    <property type="component" value="Unassembled WGS sequence"/>
</dbReference>
<organism evidence="4 5">
    <name type="scientific">Streptomyces rubellomurinus (strain ATCC 31215)</name>
    <dbReference type="NCBI Taxonomy" id="359131"/>
    <lineage>
        <taxon>Bacteria</taxon>
        <taxon>Bacillati</taxon>
        <taxon>Actinomycetota</taxon>
        <taxon>Actinomycetes</taxon>
        <taxon>Kitasatosporales</taxon>
        <taxon>Streptomycetaceae</taxon>
        <taxon>Streptomyces</taxon>
    </lineage>
</organism>
<sequence>MSARRTITVLGATGRQGGSVAAAALAEPDGAFAVRAATRHPESAAARALQREGAEVVRADLDDPPSLERAFDGAYGAYLVTNFWEHMSADREQAQAKALALAAEHAGLQHAVWSTLEDTRDCIPLDDDRMPTLQGRFKVPHFDGKAEADHYFTDAGVPTTFLRLTFYWENLLGPFHPQRGEDGALRLVLPMGTSRLAGIAVQDVGRTALAILRRGTDLIGATVSIAGEALTLTEMAAAMTTALGEPVTYRPLTPDAFRAQDFPGAQEAGNMFQYYADCERRFLAPRDPASVRLLDPQLQDFGDWLTAHRAELRAALAD</sequence>
<dbReference type="Pfam" id="PF05368">
    <property type="entry name" value="NmrA"/>
    <property type="match status" value="1"/>
</dbReference>
<dbReference type="SUPFAM" id="SSF51735">
    <property type="entry name" value="NAD(P)-binding Rossmann-fold domains"/>
    <property type="match status" value="1"/>
</dbReference>
<comment type="similarity">
    <text evidence="1">Belongs to the NmrA-type oxidoreductase family.</text>
</comment>
<keyword evidence="5" id="KW-1185">Reference proteome</keyword>
<evidence type="ECO:0000256" key="1">
    <source>
        <dbReference type="ARBA" id="ARBA00006328"/>
    </source>
</evidence>
<dbReference type="InterPro" id="IPR051164">
    <property type="entry name" value="NmrA-like_oxidored"/>
</dbReference>
<evidence type="ECO:0000313" key="4">
    <source>
        <dbReference type="EMBL" id="KJS59860.1"/>
    </source>
</evidence>
<feature type="domain" description="NmrA-like" evidence="3">
    <location>
        <begin position="5"/>
        <end position="280"/>
    </location>
</feature>
<dbReference type="InterPro" id="IPR008030">
    <property type="entry name" value="NmrA-like"/>
</dbReference>
<protein>
    <submittedName>
        <fullName evidence="4">Nucleoside-diphosphate sugar epimerase</fullName>
    </submittedName>
</protein>
<dbReference type="CDD" id="cd05251">
    <property type="entry name" value="NmrA_like_SDR_a"/>
    <property type="match status" value="1"/>
</dbReference>
<dbReference type="InterPro" id="IPR036291">
    <property type="entry name" value="NAD(P)-bd_dom_sf"/>
</dbReference>
<dbReference type="EMBL" id="JZKH01000057">
    <property type="protein sequence ID" value="KJS59860.1"/>
    <property type="molecule type" value="Genomic_DNA"/>
</dbReference>
<dbReference type="OrthoDB" id="319724at2"/>
<reference evidence="4 5" key="1">
    <citation type="submission" date="2015-02" db="EMBL/GenBank/DDBJ databases">
        <authorList>
            <person name="Ju K.-S."/>
            <person name="Doroghazi J.R."/>
            <person name="Metcalf W."/>
        </authorList>
    </citation>
    <scope>NUCLEOTIDE SEQUENCE [LARGE SCALE GENOMIC DNA]</scope>
    <source>
        <strain evidence="4 5">ATCC 31215</strain>
    </source>
</reference>
<dbReference type="PANTHER" id="PTHR42748">
    <property type="entry name" value="NITROGEN METABOLITE REPRESSION PROTEIN NMRA FAMILY MEMBER"/>
    <property type="match status" value="1"/>
</dbReference>
<dbReference type="Gene3D" id="3.90.25.10">
    <property type="entry name" value="UDP-galactose 4-epimerase, domain 1"/>
    <property type="match status" value="1"/>
</dbReference>
<evidence type="ECO:0000259" key="3">
    <source>
        <dbReference type="Pfam" id="PF05368"/>
    </source>
</evidence>
<gene>
    <name evidence="4" type="ORF">VM95_24730</name>
</gene>
<dbReference type="RefSeq" id="WP_045700305.1">
    <property type="nucleotide sequence ID" value="NZ_JZKH01000057.1"/>
</dbReference>
<dbReference type="Gene3D" id="3.40.50.720">
    <property type="entry name" value="NAD(P)-binding Rossmann-like Domain"/>
    <property type="match status" value="1"/>
</dbReference>
<evidence type="ECO:0000313" key="5">
    <source>
        <dbReference type="Proteomes" id="UP000033699"/>
    </source>
</evidence>